<feature type="compositionally biased region" description="Low complexity" evidence="1">
    <location>
        <begin position="29"/>
        <end position="50"/>
    </location>
</feature>
<feature type="compositionally biased region" description="Acidic residues" evidence="1">
    <location>
        <begin position="90"/>
        <end position="118"/>
    </location>
</feature>
<feature type="region of interest" description="Disordered" evidence="1">
    <location>
        <begin position="14"/>
        <end position="122"/>
    </location>
</feature>
<reference evidence="3" key="1">
    <citation type="journal article" date="2019" name="Int. J. Syst. Evol. Microbiol.">
        <title>The Global Catalogue of Microorganisms (GCM) 10K type strain sequencing project: providing services to taxonomists for standard genome sequencing and annotation.</title>
        <authorList>
            <consortium name="The Broad Institute Genomics Platform"/>
            <consortium name="The Broad Institute Genome Sequencing Center for Infectious Disease"/>
            <person name="Wu L."/>
            <person name="Ma J."/>
        </authorList>
    </citation>
    <scope>NUCLEOTIDE SEQUENCE [LARGE SCALE GENOMIC DNA]</scope>
    <source>
        <strain evidence="3">KCTC 3950</strain>
    </source>
</reference>
<evidence type="ECO:0000256" key="1">
    <source>
        <dbReference type="SAM" id="MobiDB-lite"/>
    </source>
</evidence>
<sequence length="459" mass="51455">MSNTNDLFDLFSYFDGDFSEPSAQKEGAPKTSPAAPSSEAPAATETAASTDMVTGSTDSMLEGVQKGDKVVHLASSQLREQRQQERPEDACEDECDSQEEESDEDQEALAEDSEPDEAAADRAELAGGQANTEVKADQKTAANNVAAAAKKEEKKPEFNHATYIAYAGNSFLLSKFFEADKLAELDLEAVRKRLERDFPELSKQRTKMEWDEKKNLIIPMVTGGKKGSFFSHGLKGFFFRSKDLFENKEPINILAARDGYYELRENAIGVFIAKAPVVDELEPCREGFKMSLPKIPGDLFAQLVTFFADYAARDDGEVEVMGVFYWDTENKRYVLDVPKQRVSKSRVIPTYTEFPPHFIRVAEIHSHNTMDAFFSPIDDEDEKATMLYGVVGKLRNGLQEITYKVRTRAGMAGRFIPLEPEFIIEGDFYSWPSLVKAEYPDQWHDRVTISKLNSSLGVL</sequence>
<evidence type="ECO:0000313" key="3">
    <source>
        <dbReference type="Proteomes" id="UP001597541"/>
    </source>
</evidence>
<dbReference type="EMBL" id="JBHUME010000013">
    <property type="protein sequence ID" value="MFD2614617.1"/>
    <property type="molecule type" value="Genomic_DNA"/>
</dbReference>
<proteinExistence type="predicted"/>
<protein>
    <recommendedName>
        <fullName evidence="4">JAB domain-containing protein</fullName>
    </recommendedName>
</protein>
<name>A0ABW5PJT9_9BACL</name>
<organism evidence="2 3">
    <name type="scientific">Paenibacillus gansuensis</name>
    <dbReference type="NCBI Taxonomy" id="306542"/>
    <lineage>
        <taxon>Bacteria</taxon>
        <taxon>Bacillati</taxon>
        <taxon>Bacillota</taxon>
        <taxon>Bacilli</taxon>
        <taxon>Bacillales</taxon>
        <taxon>Paenibacillaceae</taxon>
        <taxon>Paenibacillus</taxon>
    </lineage>
</organism>
<evidence type="ECO:0000313" key="2">
    <source>
        <dbReference type="EMBL" id="MFD2614617.1"/>
    </source>
</evidence>
<feature type="compositionally biased region" description="Basic and acidic residues" evidence="1">
    <location>
        <begin position="79"/>
        <end position="89"/>
    </location>
</feature>
<accession>A0ABW5PJT9</accession>
<comment type="caution">
    <text evidence="2">The sequence shown here is derived from an EMBL/GenBank/DDBJ whole genome shotgun (WGS) entry which is preliminary data.</text>
</comment>
<keyword evidence="3" id="KW-1185">Reference proteome</keyword>
<evidence type="ECO:0008006" key="4">
    <source>
        <dbReference type="Google" id="ProtNLM"/>
    </source>
</evidence>
<dbReference type="RefSeq" id="WP_377605661.1">
    <property type="nucleotide sequence ID" value="NZ_JBHUME010000013.1"/>
</dbReference>
<gene>
    <name evidence="2" type="ORF">ACFSUF_19585</name>
</gene>
<dbReference type="Proteomes" id="UP001597541">
    <property type="component" value="Unassembled WGS sequence"/>
</dbReference>